<dbReference type="AlphaFoldDB" id="A0A3M7TXK7"/>
<evidence type="ECO:0000259" key="1">
    <source>
        <dbReference type="Pfam" id="PF01636"/>
    </source>
</evidence>
<dbReference type="InterPro" id="IPR011009">
    <property type="entry name" value="Kinase-like_dom_sf"/>
</dbReference>
<proteinExistence type="predicted"/>
<protein>
    <submittedName>
        <fullName evidence="2">Aminoglycoside phosphotransferase family protein</fullName>
    </submittedName>
</protein>
<comment type="caution">
    <text evidence="2">The sequence shown here is derived from an EMBL/GenBank/DDBJ whole genome shotgun (WGS) entry which is preliminary data.</text>
</comment>
<evidence type="ECO:0000313" key="2">
    <source>
        <dbReference type="EMBL" id="RNA70009.1"/>
    </source>
</evidence>
<feature type="domain" description="Aminoglycoside phosphotransferase" evidence="1">
    <location>
        <begin position="22"/>
        <end position="207"/>
    </location>
</feature>
<keyword evidence="2" id="KW-0808">Transferase</keyword>
<dbReference type="Proteomes" id="UP000278746">
    <property type="component" value="Unassembled WGS sequence"/>
</dbReference>
<dbReference type="PANTHER" id="PTHR21310">
    <property type="entry name" value="AMINOGLYCOSIDE PHOSPHOTRANSFERASE-RELATED-RELATED"/>
    <property type="match status" value="1"/>
</dbReference>
<organism evidence="2 3">
    <name type="scientific">Alteribacter keqinensis</name>
    <dbReference type="NCBI Taxonomy" id="2483800"/>
    <lineage>
        <taxon>Bacteria</taxon>
        <taxon>Bacillati</taxon>
        <taxon>Bacillota</taxon>
        <taxon>Bacilli</taxon>
        <taxon>Bacillales</taxon>
        <taxon>Bacillaceae</taxon>
        <taxon>Alteribacter</taxon>
    </lineage>
</organism>
<sequence length="248" mass="28231">MNLGEPVAKGNTAKIYLHENKVYKVFNSQLPSGESLYEATKQSYACLCGLPVPKILDIATMDGNQVIVMEYVKGRSMGDMVFENMELSEHFMNISVDVHRKIHSITPDSLEPMSDKLSRQIEMADIDKRQKAALLKKLETMAFDKRLCHGDFHLFNLMMDNNKVTILDWVDSSAGDIRADVYRTYLLYSQVSTHLANIYLKRYCSRSGLTQDEVLEWAPIIAGARLAENVSTEKPERLLRIVDDYCPI</sequence>
<dbReference type="OrthoDB" id="9800774at2"/>
<evidence type="ECO:0000313" key="3">
    <source>
        <dbReference type="Proteomes" id="UP000278746"/>
    </source>
</evidence>
<accession>A0A3M7TXK7</accession>
<dbReference type="InterPro" id="IPR051678">
    <property type="entry name" value="AGP_Transferase"/>
</dbReference>
<reference evidence="2 3" key="1">
    <citation type="submission" date="2018-10" db="EMBL/GenBank/DDBJ databases">
        <title>Bacillus Keqinensis sp. nov., a moderately halophilic bacterium isolated from a saline-alkaline lake.</title>
        <authorList>
            <person name="Wang H."/>
        </authorList>
    </citation>
    <scope>NUCLEOTIDE SEQUENCE [LARGE SCALE GENOMIC DNA]</scope>
    <source>
        <strain evidence="2 3">KQ-3</strain>
    </source>
</reference>
<dbReference type="GO" id="GO:0016740">
    <property type="term" value="F:transferase activity"/>
    <property type="evidence" value="ECO:0007669"/>
    <property type="project" value="UniProtKB-KW"/>
</dbReference>
<keyword evidence="3" id="KW-1185">Reference proteome</keyword>
<dbReference type="RefSeq" id="WP_122897521.1">
    <property type="nucleotide sequence ID" value="NZ_RHIB01000001.1"/>
</dbReference>
<dbReference type="Pfam" id="PF01636">
    <property type="entry name" value="APH"/>
    <property type="match status" value="1"/>
</dbReference>
<dbReference type="InterPro" id="IPR002575">
    <property type="entry name" value="Aminoglycoside_PTrfase"/>
</dbReference>
<dbReference type="SUPFAM" id="SSF56112">
    <property type="entry name" value="Protein kinase-like (PK-like)"/>
    <property type="match status" value="1"/>
</dbReference>
<dbReference type="Gene3D" id="3.90.1200.10">
    <property type="match status" value="1"/>
</dbReference>
<gene>
    <name evidence="2" type="ORF">EBO34_08785</name>
</gene>
<name>A0A3M7TXK7_9BACI</name>
<dbReference type="EMBL" id="RHIB01000001">
    <property type="protein sequence ID" value="RNA70009.1"/>
    <property type="molecule type" value="Genomic_DNA"/>
</dbReference>